<evidence type="ECO:0000313" key="2">
    <source>
        <dbReference type="Proteomes" id="UP000793456"/>
    </source>
</evidence>
<evidence type="ECO:0000313" key="1">
    <source>
        <dbReference type="EMBL" id="TMS22302.1"/>
    </source>
</evidence>
<accession>A0ACD3RSG7</accession>
<protein>
    <submittedName>
        <fullName evidence="1">Uncharacterized protein</fullName>
    </submittedName>
</protein>
<comment type="caution">
    <text evidence="1">The sequence shown here is derived from an EMBL/GenBank/DDBJ whole genome shotgun (WGS) entry which is preliminary data.</text>
</comment>
<dbReference type="Proteomes" id="UP000793456">
    <property type="component" value="Chromosome II"/>
</dbReference>
<sequence length="354" mass="36793">MDFMMFSAASFLFGLSDTFSSSTVLLSLLHPRLNTSDAFKRLDQTTNCRPSSRSQRRLGINRKMENISCDELITSLTSFLRLYSRHGARIQSTSESFALTATQLADAYKSVADRAVFTVIRGALGAASGGLSGGVCGALGTIAAVTWYLFCDDDIDAVDMTLSFCGGILGGVAGGVCGGAIGSVVGVAGAGSSLWGLLSDLSSLTIGYATGAAVGGIFGETAGAAGGAIGGVFGALSGVNVAVKFVEPKTNLMEKAGDFGEAIEPLVEELKTIKAISDKMTSNVFVHGAAGQTAKTLASVSAMEKMMGAYRTTGQLRFVQDAVKQCKKITEELETTRAEAEKCLTSVKTQKLDK</sequence>
<dbReference type="EMBL" id="CM011675">
    <property type="protein sequence ID" value="TMS22302.1"/>
    <property type="molecule type" value="Genomic_DNA"/>
</dbReference>
<organism evidence="1 2">
    <name type="scientific">Larimichthys crocea</name>
    <name type="common">Large yellow croaker</name>
    <name type="synonym">Pseudosciaena crocea</name>
    <dbReference type="NCBI Taxonomy" id="215358"/>
    <lineage>
        <taxon>Eukaryota</taxon>
        <taxon>Metazoa</taxon>
        <taxon>Chordata</taxon>
        <taxon>Craniata</taxon>
        <taxon>Vertebrata</taxon>
        <taxon>Euteleostomi</taxon>
        <taxon>Actinopterygii</taxon>
        <taxon>Neopterygii</taxon>
        <taxon>Teleostei</taxon>
        <taxon>Neoteleostei</taxon>
        <taxon>Acanthomorphata</taxon>
        <taxon>Eupercaria</taxon>
        <taxon>Sciaenidae</taxon>
        <taxon>Larimichthys</taxon>
    </lineage>
</organism>
<gene>
    <name evidence="1" type="ORF">E3U43_012567</name>
</gene>
<name>A0ACD3RSG7_LARCR</name>
<proteinExistence type="predicted"/>
<keyword evidence="2" id="KW-1185">Reference proteome</keyword>
<reference evidence="1" key="1">
    <citation type="submission" date="2018-11" db="EMBL/GenBank/DDBJ databases">
        <title>The sequence and de novo assembly of Larimichthys crocea genome using PacBio and Hi-C technologies.</title>
        <authorList>
            <person name="Xu P."/>
            <person name="Chen B."/>
            <person name="Zhou Z."/>
            <person name="Ke Q."/>
            <person name="Wu Y."/>
            <person name="Bai H."/>
            <person name="Pu F."/>
        </authorList>
    </citation>
    <scope>NUCLEOTIDE SEQUENCE</scope>
    <source>
        <tissue evidence="1">Muscle</tissue>
    </source>
</reference>